<feature type="signal peptide" evidence="2">
    <location>
        <begin position="1"/>
        <end position="20"/>
    </location>
</feature>
<evidence type="ECO:0000313" key="3">
    <source>
        <dbReference type="EMBL" id="GER56038.1"/>
    </source>
</evidence>
<reference evidence="4" key="1">
    <citation type="journal article" date="2019" name="Curr. Biol.">
        <title>Genome Sequence of Striga asiatica Provides Insight into the Evolution of Plant Parasitism.</title>
        <authorList>
            <person name="Yoshida S."/>
            <person name="Kim S."/>
            <person name="Wafula E.K."/>
            <person name="Tanskanen J."/>
            <person name="Kim Y.M."/>
            <person name="Honaas L."/>
            <person name="Yang Z."/>
            <person name="Spallek T."/>
            <person name="Conn C.E."/>
            <person name="Ichihashi Y."/>
            <person name="Cheong K."/>
            <person name="Cui S."/>
            <person name="Der J.P."/>
            <person name="Gundlach H."/>
            <person name="Jiao Y."/>
            <person name="Hori C."/>
            <person name="Ishida J.K."/>
            <person name="Kasahara H."/>
            <person name="Kiba T."/>
            <person name="Kim M.S."/>
            <person name="Koo N."/>
            <person name="Laohavisit A."/>
            <person name="Lee Y.H."/>
            <person name="Lumba S."/>
            <person name="McCourt P."/>
            <person name="Mortimer J.C."/>
            <person name="Mutuku J.M."/>
            <person name="Nomura T."/>
            <person name="Sasaki-Sekimoto Y."/>
            <person name="Seto Y."/>
            <person name="Wang Y."/>
            <person name="Wakatake T."/>
            <person name="Sakakibara H."/>
            <person name="Demura T."/>
            <person name="Yamaguchi S."/>
            <person name="Yoneyama K."/>
            <person name="Manabe R.I."/>
            <person name="Nelson D.C."/>
            <person name="Schulman A.H."/>
            <person name="Timko M.P."/>
            <person name="dePamphilis C.W."/>
            <person name="Choi D."/>
            <person name="Shirasu K."/>
        </authorList>
    </citation>
    <scope>NUCLEOTIDE SEQUENCE [LARGE SCALE GENOMIC DNA]</scope>
    <source>
        <strain evidence="4">cv. UVA1</strain>
    </source>
</reference>
<gene>
    <name evidence="3" type="ORF">STAS_33735</name>
</gene>
<proteinExistence type="predicted"/>
<keyword evidence="4" id="KW-1185">Reference proteome</keyword>
<organism evidence="3 4">
    <name type="scientific">Striga asiatica</name>
    <name type="common">Asiatic witchweed</name>
    <name type="synonym">Buchnera asiatica</name>
    <dbReference type="NCBI Taxonomy" id="4170"/>
    <lineage>
        <taxon>Eukaryota</taxon>
        <taxon>Viridiplantae</taxon>
        <taxon>Streptophyta</taxon>
        <taxon>Embryophyta</taxon>
        <taxon>Tracheophyta</taxon>
        <taxon>Spermatophyta</taxon>
        <taxon>Magnoliopsida</taxon>
        <taxon>eudicotyledons</taxon>
        <taxon>Gunneridae</taxon>
        <taxon>Pentapetalae</taxon>
        <taxon>asterids</taxon>
        <taxon>lamiids</taxon>
        <taxon>Lamiales</taxon>
        <taxon>Orobanchaceae</taxon>
        <taxon>Buchnereae</taxon>
        <taxon>Striga</taxon>
    </lineage>
</organism>
<evidence type="ECO:0000313" key="4">
    <source>
        <dbReference type="Proteomes" id="UP000325081"/>
    </source>
</evidence>
<accession>A0A5A7RFT1</accession>
<dbReference type="EMBL" id="BKCP01012403">
    <property type="protein sequence ID" value="GER56038.1"/>
    <property type="molecule type" value="Genomic_DNA"/>
</dbReference>
<evidence type="ECO:0000256" key="2">
    <source>
        <dbReference type="SAM" id="SignalP"/>
    </source>
</evidence>
<evidence type="ECO:0000256" key="1">
    <source>
        <dbReference type="SAM" id="MobiDB-lite"/>
    </source>
</evidence>
<protein>
    <submittedName>
        <fullName evidence="3">Transducin family protein / WD-40 repeat family protein</fullName>
    </submittedName>
</protein>
<keyword evidence="2" id="KW-0732">Signal</keyword>
<feature type="region of interest" description="Disordered" evidence="1">
    <location>
        <begin position="29"/>
        <end position="50"/>
    </location>
</feature>
<dbReference type="Proteomes" id="UP000325081">
    <property type="component" value="Unassembled WGS sequence"/>
</dbReference>
<name>A0A5A7RFT1_STRAF</name>
<dbReference type="AlphaFoldDB" id="A0A5A7RFT1"/>
<sequence>MAKQTIVLPLIVFFLAIVYAAPFATAARAYGPTDSGESEPPIDNSSNESLDYLEIPDTRGIIGPLSGGPSPYADMLGSPVPYEFYSPPDPTEHDPVPTAYEDYAFVPTPAPAPAIGADQY</sequence>
<comment type="caution">
    <text evidence="3">The sequence shown here is derived from an EMBL/GenBank/DDBJ whole genome shotgun (WGS) entry which is preliminary data.</text>
</comment>
<feature type="chain" id="PRO_5023038222" evidence="2">
    <location>
        <begin position="21"/>
        <end position="120"/>
    </location>
</feature>